<feature type="transmembrane region" description="Helical" evidence="1">
    <location>
        <begin position="315"/>
        <end position="337"/>
    </location>
</feature>
<gene>
    <name evidence="2" type="ORF">MNB_ARC-1_1136</name>
</gene>
<keyword evidence="1" id="KW-0812">Transmembrane</keyword>
<proteinExistence type="predicted"/>
<evidence type="ECO:0008006" key="3">
    <source>
        <dbReference type="Google" id="ProtNLM"/>
    </source>
</evidence>
<dbReference type="AlphaFoldDB" id="A0A3B1E7M8"/>
<feature type="transmembrane region" description="Helical" evidence="1">
    <location>
        <begin position="170"/>
        <end position="192"/>
    </location>
</feature>
<sequence>MAGGFFDLNALSTKEKELVLLTVRGYSRLGIGLPEAFGILSRIEKNKRFLKVYKKVSNRIHIGGVEPSLALVEVKLLNTFEAFLLKNSLSTPEALDNINYIRKNKSRYEFYLVKTFLSSSIWFFTTLLSLPYLSNMMLNVESYIVTMLKRQQGINATGELEMAFWVGHPALSLVVYSIFFTFILSILVYIYYNKYYPYKLYPIFKGKAYSDAAIFFNILKVLKSTGKDTKDILAILIRSGEFKKDNPMLTQLYNASKMSSVFFKFNYPIDVVYFVDMGEKIKTIWDTMDDIITFCKNAGDVSVEKLEWYWKKPSYSLAVSFAIFTAVNILLFAFSALELYLTTSV</sequence>
<dbReference type="EMBL" id="UOYO01000048">
    <property type="protein sequence ID" value="VAY88227.1"/>
    <property type="molecule type" value="Genomic_DNA"/>
</dbReference>
<evidence type="ECO:0000256" key="1">
    <source>
        <dbReference type="SAM" id="Phobius"/>
    </source>
</evidence>
<feature type="transmembrane region" description="Helical" evidence="1">
    <location>
        <begin position="111"/>
        <end position="133"/>
    </location>
</feature>
<keyword evidence="1" id="KW-0472">Membrane</keyword>
<accession>A0A3B1E7M8</accession>
<organism evidence="2">
    <name type="scientific">hydrothermal vent metagenome</name>
    <dbReference type="NCBI Taxonomy" id="652676"/>
    <lineage>
        <taxon>unclassified sequences</taxon>
        <taxon>metagenomes</taxon>
        <taxon>ecological metagenomes</taxon>
    </lineage>
</organism>
<evidence type="ECO:0000313" key="2">
    <source>
        <dbReference type="EMBL" id="VAY88227.1"/>
    </source>
</evidence>
<protein>
    <recommendedName>
        <fullName evidence="3">Type II secretion system protein GspF domain-containing protein</fullName>
    </recommendedName>
</protein>
<keyword evidence="1" id="KW-1133">Transmembrane helix</keyword>
<reference evidence="2" key="1">
    <citation type="submission" date="2018-10" db="EMBL/GenBank/DDBJ databases">
        <authorList>
            <person name="Aoki K."/>
        </authorList>
    </citation>
    <scope>NUCLEOTIDE SEQUENCE</scope>
</reference>
<name>A0A3B1E7M8_9ZZZZ</name>